<feature type="compositionally biased region" description="Polar residues" evidence="3">
    <location>
        <begin position="181"/>
        <end position="190"/>
    </location>
</feature>
<evidence type="ECO:0000313" key="6">
    <source>
        <dbReference type="Proteomes" id="UP000033140"/>
    </source>
</evidence>
<reference evidence="5 6" key="2">
    <citation type="journal article" date="2014" name="J. Gen. Appl. Microbiol.">
        <title>The early diverging ascomycetous budding yeast Saitoella complicata has three histone deacetylases belonging to the Clr6, Hos2, and Rpd3 lineages.</title>
        <authorList>
            <person name="Nishida H."/>
            <person name="Matsumoto T."/>
            <person name="Kondo S."/>
            <person name="Hamamoto M."/>
            <person name="Yoshikawa H."/>
        </authorList>
    </citation>
    <scope>NUCLEOTIDE SEQUENCE [LARGE SCALE GENOMIC DNA]</scope>
    <source>
        <strain evidence="5 6">NRRL Y-17804</strain>
    </source>
</reference>
<name>A0A0E9NM12_SAICN</name>
<dbReference type="AlphaFoldDB" id="A0A0E9NM12"/>
<feature type="region of interest" description="Disordered" evidence="3">
    <location>
        <begin position="1"/>
        <end position="49"/>
    </location>
</feature>
<dbReference type="GO" id="GO:0000381">
    <property type="term" value="P:regulation of alternative mRNA splicing, via spliceosome"/>
    <property type="evidence" value="ECO:0007669"/>
    <property type="project" value="InterPro"/>
</dbReference>
<organism evidence="5 6">
    <name type="scientific">Saitoella complicata (strain BCRC 22490 / CBS 7301 / JCM 7358 / NBRC 10748 / NRRL Y-17804)</name>
    <dbReference type="NCBI Taxonomy" id="698492"/>
    <lineage>
        <taxon>Eukaryota</taxon>
        <taxon>Fungi</taxon>
        <taxon>Dikarya</taxon>
        <taxon>Ascomycota</taxon>
        <taxon>Taphrinomycotina</taxon>
        <taxon>Taphrinomycotina incertae sedis</taxon>
        <taxon>Saitoella</taxon>
    </lineage>
</organism>
<evidence type="ECO:0000256" key="1">
    <source>
        <dbReference type="ARBA" id="ARBA00010126"/>
    </source>
</evidence>
<sequence length="362" mass="41822">MALGYGLNITKKAKPPQATRRPPAVFGDDNDIEEDPSSAPPAHGGNAARKTVNAQLNSYANLSAKQVEKQAEEVAEVDPSVYDYDAVYDDMKRGERRKKEESQGEQQERKPRYMQNLLAMKQVRDRDRLRAEEKLIQREREKEGEEFADKEKFVTSAYKKQQEELRRLEEEEREKEGELQNKSQGISSFYRNILDREEERFDAVQTSVSSGKEDQGRNDTDHPDKKQEKSDLQRASEVQDRTGRNVIVNDEGEVVDKRQLLLGGLNIVKKATSSSVRVPAKADDQHAPRRDYADRPRSDDTREARARQARQLEAQLRESRKRKEDEQRSKQEELLMKSKKAKTESDVMSARERYLARKRGEL</sequence>
<evidence type="ECO:0000256" key="2">
    <source>
        <dbReference type="ARBA" id="ARBA00023054"/>
    </source>
</evidence>
<protein>
    <recommendedName>
        <fullName evidence="4">Nuclear speckle splicing regulatory protein 1 N-terminal domain-containing protein</fullName>
    </recommendedName>
</protein>
<dbReference type="EMBL" id="BACD03000038">
    <property type="protein sequence ID" value="GAO50853.1"/>
    <property type="molecule type" value="Genomic_DNA"/>
</dbReference>
<dbReference type="Pfam" id="PF09745">
    <property type="entry name" value="NSRP1_N"/>
    <property type="match status" value="1"/>
</dbReference>
<dbReference type="STRING" id="698492.A0A0E9NM12"/>
<dbReference type="PANTHER" id="PTHR47845:SF1">
    <property type="entry name" value="NUCLEAR SPECKLE SPLICING REGULATORY PROTEIN 1 HOMOLOG"/>
    <property type="match status" value="1"/>
</dbReference>
<dbReference type="OMA" id="MSKPLAF"/>
<dbReference type="Proteomes" id="UP000033140">
    <property type="component" value="Unassembled WGS sequence"/>
</dbReference>
<dbReference type="InterPro" id="IPR018612">
    <property type="entry name" value="NSRP1_N"/>
</dbReference>
<feature type="compositionally biased region" description="Basic and acidic residues" evidence="3">
    <location>
        <begin position="89"/>
        <end position="111"/>
    </location>
</feature>
<feature type="compositionally biased region" description="Basic and acidic residues" evidence="3">
    <location>
        <begin position="161"/>
        <end position="179"/>
    </location>
</feature>
<evidence type="ECO:0000313" key="5">
    <source>
        <dbReference type="EMBL" id="GAO50853.1"/>
    </source>
</evidence>
<feature type="compositionally biased region" description="Basic and acidic residues" evidence="3">
    <location>
        <begin position="211"/>
        <end position="243"/>
    </location>
</feature>
<proteinExistence type="inferred from homology"/>
<feature type="compositionally biased region" description="Basic and acidic residues" evidence="3">
    <location>
        <begin position="193"/>
        <end position="202"/>
    </location>
</feature>
<dbReference type="InterPro" id="IPR053246">
    <property type="entry name" value="NS_splicing_regulatory_protein"/>
</dbReference>
<feature type="compositionally biased region" description="Basic and acidic residues" evidence="3">
    <location>
        <begin position="315"/>
        <end position="362"/>
    </location>
</feature>
<accession>A0A0E9NM12</accession>
<feature type="region of interest" description="Disordered" evidence="3">
    <location>
        <begin position="72"/>
        <end position="115"/>
    </location>
</feature>
<feature type="compositionally biased region" description="Basic and acidic residues" evidence="3">
    <location>
        <begin position="280"/>
        <end position="306"/>
    </location>
</feature>
<gene>
    <name evidence="5" type="ORF">G7K_4972-t1</name>
</gene>
<keyword evidence="2" id="KW-0175">Coiled coil</keyword>
<dbReference type="PANTHER" id="PTHR47845">
    <property type="entry name" value="NUCLEAR SPECKLE SPLICING REGULATORY PROTEIN 1 HOMOLOG"/>
    <property type="match status" value="1"/>
</dbReference>
<comment type="caution">
    <text evidence="5">The sequence shown here is derived from an EMBL/GenBank/DDBJ whole genome shotgun (WGS) entry which is preliminary data.</text>
</comment>
<feature type="region of interest" description="Disordered" evidence="3">
    <location>
        <begin position="161"/>
        <end position="253"/>
    </location>
</feature>
<reference evidence="5 6" key="1">
    <citation type="journal article" date="2011" name="J. Gen. Appl. Microbiol.">
        <title>Draft genome sequencing of the enigmatic yeast Saitoella complicata.</title>
        <authorList>
            <person name="Nishida H."/>
            <person name="Hamamoto M."/>
            <person name="Sugiyama J."/>
        </authorList>
    </citation>
    <scope>NUCLEOTIDE SEQUENCE [LARGE SCALE GENOMIC DNA]</scope>
    <source>
        <strain evidence="5 6">NRRL Y-17804</strain>
    </source>
</reference>
<evidence type="ECO:0000259" key="4">
    <source>
        <dbReference type="Pfam" id="PF09745"/>
    </source>
</evidence>
<feature type="region of interest" description="Disordered" evidence="3">
    <location>
        <begin position="270"/>
        <end position="362"/>
    </location>
</feature>
<feature type="domain" description="Nuclear speckle splicing regulatory protein 1 N-terminal" evidence="4">
    <location>
        <begin position="68"/>
        <end position="183"/>
    </location>
</feature>
<evidence type="ECO:0000256" key="3">
    <source>
        <dbReference type="SAM" id="MobiDB-lite"/>
    </source>
</evidence>
<keyword evidence="6" id="KW-1185">Reference proteome</keyword>
<reference evidence="5 6" key="3">
    <citation type="journal article" date="2015" name="Genome Announc.">
        <title>Draft Genome Sequence of the Archiascomycetous Yeast Saitoella complicata.</title>
        <authorList>
            <person name="Yamauchi K."/>
            <person name="Kondo S."/>
            <person name="Hamamoto M."/>
            <person name="Takahashi Y."/>
            <person name="Ogura Y."/>
            <person name="Hayashi T."/>
            <person name="Nishida H."/>
        </authorList>
    </citation>
    <scope>NUCLEOTIDE SEQUENCE [LARGE SCALE GENOMIC DNA]</scope>
    <source>
        <strain evidence="5 6">NRRL Y-17804</strain>
    </source>
</reference>
<comment type="similarity">
    <text evidence="1">Belongs to the NSRP1 family.</text>
</comment>